<evidence type="ECO:0000313" key="2">
    <source>
        <dbReference type="EMBL" id="ACO78854.1"/>
    </source>
</evidence>
<dbReference type="KEGG" id="avn:Avin_26790"/>
<dbReference type="AlphaFoldDB" id="C1DJT5"/>
<gene>
    <name evidence="2" type="ordered locus">Avin_26790</name>
</gene>
<proteinExistence type="predicted"/>
<dbReference type="Proteomes" id="UP000002424">
    <property type="component" value="Chromosome"/>
</dbReference>
<reference evidence="2 3" key="1">
    <citation type="journal article" date="2009" name="J. Bacteriol.">
        <title>Genome sequence of Azotobacter vinelandii, an obligate aerobe specialized to support diverse anaerobic metabolic processes.</title>
        <authorList>
            <person name="Setubal J.C."/>
            <person name="dos Santos P."/>
            <person name="Goldman B.S."/>
            <person name="Ertesvag H."/>
            <person name="Espin G."/>
            <person name="Rubio L.M."/>
            <person name="Valla S."/>
            <person name="Almeida N.F."/>
            <person name="Balasubramanian D."/>
            <person name="Cromes L."/>
            <person name="Curatti L."/>
            <person name="Du Z."/>
            <person name="Godsy E."/>
            <person name="Goodner B."/>
            <person name="Hellner-Burris K."/>
            <person name="Hernandez J.A."/>
            <person name="Houmiel K."/>
            <person name="Imperial J."/>
            <person name="Kennedy C."/>
            <person name="Larson T.J."/>
            <person name="Latreille P."/>
            <person name="Ligon L.S."/>
            <person name="Lu J."/>
            <person name="Maerk M."/>
            <person name="Miller N.M."/>
            <person name="Norton S."/>
            <person name="O'Carroll I.P."/>
            <person name="Paulsen I."/>
            <person name="Raulfs E.C."/>
            <person name="Roemer R."/>
            <person name="Rosser J."/>
            <person name="Segura D."/>
            <person name="Slater S."/>
            <person name="Stricklin S.L."/>
            <person name="Studholme D.J."/>
            <person name="Sun J."/>
            <person name="Viana C.J."/>
            <person name="Wallin E."/>
            <person name="Wang B."/>
            <person name="Wheeler C."/>
            <person name="Zhu H."/>
            <person name="Dean D.R."/>
            <person name="Dixon R."/>
            <person name="Wood D."/>
        </authorList>
    </citation>
    <scope>NUCLEOTIDE SEQUENCE [LARGE SCALE GENOMIC DNA]</scope>
    <source>
        <strain evidence="3">DJ / ATCC BAA-1303</strain>
    </source>
</reference>
<keyword evidence="3" id="KW-1185">Reference proteome</keyword>
<name>C1DJT5_AZOVD</name>
<feature type="signal peptide" evidence="1">
    <location>
        <begin position="1"/>
        <end position="23"/>
    </location>
</feature>
<evidence type="ECO:0000256" key="1">
    <source>
        <dbReference type="SAM" id="SignalP"/>
    </source>
</evidence>
<dbReference type="Pfam" id="PF19649">
    <property type="entry name" value="DUF6152"/>
    <property type="match status" value="1"/>
</dbReference>
<protein>
    <submittedName>
        <fullName evidence="2">Uncharacterized protein</fullName>
    </submittedName>
</protein>
<dbReference type="eggNOG" id="ENOG5032RYI">
    <property type="taxonomic scope" value="Bacteria"/>
</dbReference>
<dbReference type="EnsemblBacteria" id="ACO78854">
    <property type="protein sequence ID" value="ACO78854"/>
    <property type="gene ID" value="Avin_26790"/>
</dbReference>
<feature type="chain" id="PRO_5002906043" evidence="1">
    <location>
        <begin position="24"/>
        <end position="118"/>
    </location>
</feature>
<organism evidence="2 3">
    <name type="scientific">Azotobacter vinelandii (strain DJ / ATCC BAA-1303)</name>
    <dbReference type="NCBI Taxonomy" id="322710"/>
    <lineage>
        <taxon>Bacteria</taxon>
        <taxon>Pseudomonadati</taxon>
        <taxon>Pseudomonadota</taxon>
        <taxon>Gammaproteobacteria</taxon>
        <taxon>Pseudomonadales</taxon>
        <taxon>Pseudomonadaceae</taxon>
        <taxon>Azotobacter</taxon>
    </lineage>
</organism>
<dbReference type="HOGENOM" id="CLU_138536_1_0_6"/>
<accession>C1DJT5</accession>
<dbReference type="STRING" id="322710.Avin_26790"/>
<evidence type="ECO:0000313" key="3">
    <source>
        <dbReference type="Proteomes" id="UP000002424"/>
    </source>
</evidence>
<dbReference type="InterPro" id="IPR046150">
    <property type="entry name" value="DUF6152"/>
</dbReference>
<dbReference type="GeneID" id="88185820"/>
<dbReference type="EMBL" id="CP001157">
    <property type="protein sequence ID" value="ACO78854.1"/>
    <property type="molecule type" value="Genomic_DNA"/>
</dbReference>
<sequence>MPRKIASPLSGFALALVATAALAHHGWSSYEASQTLVIEAPLKQVQYRNPHAEARIDYQGREWNVVLAPVSRLEARGLSEDDLSEGKVVKLVGYPRKDGTPEIRAERITLDGRTVELR</sequence>
<dbReference type="RefSeq" id="WP_012701245.1">
    <property type="nucleotide sequence ID" value="NC_012560.1"/>
</dbReference>
<dbReference type="OrthoDB" id="513141at2"/>
<keyword evidence="1" id="KW-0732">Signal</keyword>